<dbReference type="GO" id="GO:0005506">
    <property type="term" value="F:iron ion binding"/>
    <property type="evidence" value="ECO:0007669"/>
    <property type="project" value="InterPro"/>
</dbReference>
<evidence type="ECO:0000256" key="1">
    <source>
        <dbReference type="ARBA" id="ARBA00001971"/>
    </source>
</evidence>
<keyword evidence="7 9" id="KW-0408">Iron</keyword>
<dbReference type="Proteomes" id="UP000772434">
    <property type="component" value="Unassembled WGS sequence"/>
</dbReference>
<evidence type="ECO:0000256" key="2">
    <source>
        <dbReference type="ARBA" id="ARBA00005179"/>
    </source>
</evidence>
<evidence type="ECO:0000256" key="5">
    <source>
        <dbReference type="ARBA" id="ARBA00022723"/>
    </source>
</evidence>
<evidence type="ECO:0000256" key="7">
    <source>
        <dbReference type="ARBA" id="ARBA00023004"/>
    </source>
</evidence>
<dbReference type="SUPFAM" id="SSF48264">
    <property type="entry name" value="Cytochrome P450"/>
    <property type="match status" value="1"/>
</dbReference>
<reference evidence="11" key="1">
    <citation type="submission" date="2020-11" db="EMBL/GenBank/DDBJ databases">
        <authorList>
            <consortium name="DOE Joint Genome Institute"/>
            <person name="Ahrendt S."/>
            <person name="Riley R."/>
            <person name="Andreopoulos W."/>
            <person name="Labutti K."/>
            <person name="Pangilinan J."/>
            <person name="Ruiz-Duenas F.J."/>
            <person name="Barrasa J.M."/>
            <person name="Sanchez-Garcia M."/>
            <person name="Camarero S."/>
            <person name="Miyauchi S."/>
            <person name="Serrano A."/>
            <person name="Linde D."/>
            <person name="Babiker R."/>
            <person name="Drula E."/>
            <person name="Ayuso-Fernandez I."/>
            <person name="Pacheco R."/>
            <person name="Padilla G."/>
            <person name="Ferreira P."/>
            <person name="Barriuso J."/>
            <person name="Kellner H."/>
            <person name="Castanera R."/>
            <person name="Alfaro M."/>
            <person name="Ramirez L."/>
            <person name="Pisabarro A.G."/>
            <person name="Kuo A."/>
            <person name="Tritt A."/>
            <person name="Lipzen A."/>
            <person name="He G."/>
            <person name="Yan M."/>
            <person name="Ng V."/>
            <person name="Cullen D."/>
            <person name="Martin F."/>
            <person name="Rosso M.-N."/>
            <person name="Henrissat B."/>
            <person name="Hibbett D."/>
            <person name="Martinez A.T."/>
            <person name="Grigoriev I.V."/>
        </authorList>
    </citation>
    <scope>NUCLEOTIDE SEQUENCE</scope>
    <source>
        <strain evidence="11">AH 40177</strain>
    </source>
</reference>
<dbReference type="AlphaFoldDB" id="A0A9P5U993"/>
<keyword evidence="4 9" id="KW-0349">Heme</keyword>
<gene>
    <name evidence="11" type="ORF">BDP27DRAFT_1401839</name>
</gene>
<comment type="caution">
    <text evidence="11">The sequence shown here is derived from an EMBL/GenBank/DDBJ whole genome shotgun (WGS) entry which is preliminary data.</text>
</comment>
<evidence type="ECO:0000256" key="3">
    <source>
        <dbReference type="ARBA" id="ARBA00010617"/>
    </source>
</evidence>
<comment type="cofactor">
    <cofactor evidence="1 9">
        <name>heme</name>
        <dbReference type="ChEBI" id="CHEBI:30413"/>
    </cofactor>
</comment>
<dbReference type="PANTHER" id="PTHR46300">
    <property type="entry name" value="P450, PUTATIVE (EUROFUNG)-RELATED-RELATED"/>
    <property type="match status" value="1"/>
</dbReference>
<evidence type="ECO:0000256" key="8">
    <source>
        <dbReference type="ARBA" id="ARBA00023033"/>
    </source>
</evidence>
<dbReference type="InterPro" id="IPR036396">
    <property type="entry name" value="Cyt_P450_sf"/>
</dbReference>
<dbReference type="GO" id="GO:0016020">
    <property type="term" value="C:membrane"/>
    <property type="evidence" value="ECO:0007669"/>
    <property type="project" value="UniProtKB-SubCell"/>
</dbReference>
<comment type="pathway">
    <text evidence="2">Secondary metabolite biosynthesis.</text>
</comment>
<comment type="similarity">
    <text evidence="3 10">Belongs to the cytochrome P450 family.</text>
</comment>
<dbReference type="InterPro" id="IPR050364">
    <property type="entry name" value="Cytochrome_P450_fung"/>
</dbReference>
<feature type="binding site" description="axial binding residue" evidence="9">
    <location>
        <position position="287"/>
    </location>
    <ligand>
        <name>heme</name>
        <dbReference type="ChEBI" id="CHEBI:30413"/>
    </ligand>
    <ligandPart>
        <name>Fe</name>
        <dbReference type="ChEBI" id="CHEBI:18248"/>
    </ligandPart>
</feature>
<evidence type="ECO:0000256" key="6">
    <source>
        <dbReference type="ARBA" id="ARBA00023002"/>
    </source>
</evidence>
<dbReference type="GO" id="GO:0004497">
    <property type="term" value="F:monooxygenase activity"/>
    <property type="evidence" value="ECO:0007669"/>
    <property type="project" value="UniProtKB-KW"/>
</dbReference>
<dbReference type="InterPro" id="IPR002401">
    <property type="entry name" value="Cyt_P450_E_grp-I"/>
</dbReference>
<keyword evidence="5 9" id="KW-0479">Metal-binding</keyword>
<evidence type="ECO:0000256" key="9">
    <source>
        <dbReference type="PIRSR" id="PIRSR602401-1"/>
    </source>
</evidence>
<dbReference type="EMBL" id="JADNRY010000038">
    <property type="protein sequence ID" value="KAF9070699.1"/>
    <property type="molecule type" value="Genomic_DNA"/>
</dbReference>
<dbReference type="Pfam" id="PF00067">
    <property type="entry name" value="p450"/>
    <property type="match status" value="1"/>
</dbReference>
<keyword evidence="12" id="KW-1185">Reference proteome</keyword>
<dbReference type="PROSITE" id="PS00086">
    <property type="entry name" value="CYTOCHROME_P450"/>
    <property type="match status" value="1"/>
</dbReference>
<accession>A0A9P5U993</accession>
<evidence type="ECO:0000256" key="10">
    <source>
        <dbReference type="RuleBase" id="RU000461"/>
    </source>
</evidence>
<dbReference type="InterPro" id="IPR001128">
    <property type="entry name" value="Cyt_P450"/>
</dbReference>
<dbReference type="PANTHER" id="PTHR46300:SF7">
    <property type="entry name" value="P450, PUTATIVE (EUROFUNG)-RELATED"/>
    <property type="match status" value="1"/>
</dbReference>
<sequence>MTLSLSAPSSSSLLVASGDLVYIREKNTLILNNSQVAIDLLEKRARIYSDRETSLAVKLLSQSLMYAALYGLEIGYEDPLAQNTILLPGFPALERFPWLRFMPSSFPGCEFKRAVNECAQGLDDIETIPFDKAVNNLKTGAGTSLVAELALENKGRPELIELIKTMGTNGFIAAADTTMSSIGSFRLTTFEDRQSLPYVEAIYREIMRLHPPLPLGINHVLTEDDFYMGYHIPKGCIVVPNIWAMNRDPNVYSEPDKFIPEPFLDSPDGPFTSINNIYTFGFGRRVCVGRYMGDNTVWLAIASVLATLDLRKAKDNEGNEVDIPGEYTQTFFRHPKPYRCCIRPRDARASELILAAAGGV</sequence>
<evidence type="ECO:0000313" key="12">
    <source>
        <dbReference type="Proteomes" id="UP000772434"/>
    </source>
</evidence>
<dbReference type="PRINTS" id="PR00463">
    <property type="entry name" value="EP450I"/>
</dbReference>
<dbReference type="GO" id="GO:0020037">
    <property type="term" value="F:heme binding"/>
    <property type="evidence" value="ECO:0007669"/>
    <property type="project" value="InterPro"/>
</dbReference>
<dbReference type="OrthoDB" id="3934656at2759"/>
<organism evidence="11 12">
    <name type="scientific">Rhodocollybia butyracea</name>
    <dbReference type="NCBI Taxonomy" id="206335"/>
    <lineage>
        <taxon>Eukaryota</taxon>
        <taxon>Fungi</taxon>
        <taxon>Dikarya</taxon>
        <taxon>Basidiomycota</taxon>
        <taxon>Agaricomycotina</taxon>
        <taxon>Agaricomycetes</taxon>
        <taxon>Agaricomycetidae</taxon>
        <taxon>Agaricales</taxon>
        <taxon>Marasmiineae</taxon>
        <taxon>Omphalotaceae</taxon>
        <taxon>Rhodocollybia</taxon>
    </lineage>
</organism>
<keyword evidence="6 10" id="KW-0560">Oxidoreductase</keyword>
<name>A0A9P5U993_9AGAR</name>
<dbReference type="InterPro" id="IPR017972">
    <property type="entry name" value="Cyt_P450_CS"/>
</dbReference>
<proteinExistence type="inferred from homology"/>
<dbReference type="Gene3D" id="1.10.630.10">
    <property type="entry name" value="Cytochrome P450"/>
    <property type="match status" value="1"/>
</dbReference>
<dbReference type="GO" id="GO:0016705">
    <property type="term" value="F:oxidoreductase activity, acting on paired donors, with incorporation or reduction of molecular oxygen"/>
    <property type="evidence" value="ECO:0007669"/>
    <property type="project" value="InterPro"/>
</dbReference>
<evidence type="ECO:0000256" key="4">
    <source>
        <dbReference type="ARBA" id="ARBA00022617"/>
    </source>
</evidence>
<protein>
    <submittedName>
        <fullName evidence="11">Cytochrome P450</fullName>
    </submittedName>
</protein>
<evidence type="ECO:0000313" key="11">
    <source>
        <dbReference type="EMBL" id="KAF9070699.1"/>
    </source>
</evidence>
<keyword evidence="8 10" id="KW-0503">Monooxygenase</keyword>